<dbReference type="GO" id="GO:0022857">
    <property type="term" value="F:transmembrane transporter activity"/>
    <property type="evidence" value="ECO:0007669"/>
    <property type="project" value="TreeGrafter"/>
</dbReference>
<feature type="transmembrane region" description="Helical" evidence="9">
    <location>
        <begin position="7"/>
        <end position="31"/>
    </location>
</feature>
<evidence type="ECO:0000256" key="6">
    <source>
        <dbReference type="ARBA" id="ARBA00022989"/>
    </source>
</evidence>
<comment type="similarity">
    <text evidence="8">Belongs to the TRAP transporter small permease family.</text>
</comment>
<reference evidence="11 12" key="1">
    <citation type="submission" date="2019-12" db="EMBL/GenBank/DDBJ databases">
        <title>Salinicoccus cyprini sp. nov., isolated from gastro-intestinal tract of mirror carp, Cyprinus carpio var. specularis, collected from Gobind Sagar Reservoir, Himachal Pradesh, India.</title>
        <authorList>
            <person name="Talwar C."/>
            <person name="Singh A.K."/>
            <person name="Lal R."/>
            <person name="Negi R.K."/>
        </authorList>
    </citation>
    <scope>NUCLEOTIDE SEQUENCE [LARGE SCALE GENOMIC DNA]</scope>
    <source>
        <strain evidence="11 12">J-82</strain>
    </source>
</reference>
<dbReference type="EMBL" id="WUUK01000003">
    <property type="protein sequence ID" value="MXQ51302.1"/>
    <property type="molecule type" value="Genomic_DNA"/>
</dbReference>
<evidence type="ECO:0000256" key="1">
    <source>
        <dbReference type="ARBA" id="ARBA00004429"/>
    </source>
</evidence>
<sequence length="154" mass="17243">MKHLYNMILNICSIFFIIIVIASIAQVFFRFVLDSPLVWSDELSRFLLLWMVFLGASVVSYKGAHLGVDFLFDYIPPRFTLALKAASVAVSLIFLSVLVFSSMELLRVAGYTSSPALGIPMSYWRGSVVVGSLLMILAIIVNVFSRLKERKVGR</sequence>
<dbReference type="AlphaFoldDB" id="A0A6N8U0L1"/>
<dbReference type="Proteomes" id="UP000436284">
    <property type="component" value="Unassembled WGS sequence"/>
</dbReference>
<evidence type="ECO:0000313" key="12">
    <source>
        <dbReference type="Proteomes" id="UP000436284"/>
    </source>
</evidence>
<dbReference type="RefSeq" id="WP_160655602.1">
    <property type="nucleotide sequence ID" value="NZ_JBHRWU010000001.1"/>
</dbReference>
<accession>A0A6N8U0L1</accession>
<dbReference type="PANTHER" id="PTHR35011:SF2">
    <property type="entry name" value="2,3-DIKETO-L-GULONATE TRAP TRANSPORTER SMALL PERMEASE PROTEIN YIAM"/>
    <property type="match status" value="1"/>
</dbReference>
<evidence type="ECO:0000256" key="3">
    <source>
        <dbReference type="ARBA" id="ARBA00022475"/>
    </source>
</evidence>
<keyword evidence="5 9" id="KW-0812">Transmembrane</keyword>
<keyword evidence="2" id="KW-0813">Transport</keyword>
<gene>
    <name evidence="11" type="ORF">GQ671_08470</name>
</gene>
<evidence type="ECO:0000256" key="8">
    <source>
        <dbReference type="ARBA" id="ARBA00038436"/>
    </source>
</evidence>
<keyword evidence="4" id="KW-0997">Cell inner membrane</keyword>
<dbReference type="GO" id="GO:0005886">
    <property type="term" value="C:plasma membrane"/>
    <property type="evidence" value="ECO:0007669"/>
    <property type="project" value="UniProtKB-SubCell"/>
</dbReference>
<evidence type="ECO:0000313" key="11">
    <source>
        <dbReference type="EMBL" id="MXQ51302.1"/>
    </source>
</evidence>
<keyword evidence="6 9" id="KW-1133">Transmembrane helix</keyword>
<proteinExistence type="inferred from homology"/>
<feature type="domain" description="Tripartite ATP-independent periplasmic transporters DctQ component" evidence="10">
    <location>
        <begin position="19"/>
        <end position="148"/>
    </location>
</feature>
<dbReference type="PANTHER" id="PTHR35011">
    <property type="entry name" value="2,3-DIKETO-L-GULONATE TRAP TRANSPORTER SMALL PERMEASE PROTEIN YIAM"/>
    <property type="match status" value="1"/>
</dbReference>
<keyword evidence="3" id="KW-1003">Cell membrane</keyword>
<keyword evidence="12" id="KW-1185">Reference proteome</keyword>
<feature type="transmembrane region" description="Helical" evidence="9">
    <location>
        <begin position="43"/>
        <end position="61"/>
    </location>
</feature>
<evidence type="ECO:0000256" key="4">
    <source>
        <dbReference type="ARBA" id="ARBA00022519"/>
    </source>
</evidence>
<evidence type="ECO:0000256" key="9">
    <source>
        <dbReference type="SAM" id="Phobius"/>
    </source>
</evidence>
<protein>
    <submittedName>
        <fullName evidence="11">TRAP transporter small permease subunit</fullName>
    </submittedName>
</protein>
<keyword evidence="7 9" id="KW-0472">Membrane</keyword>
<dbReference type="Pfam" id="PF04290">
    <property type="entry name" value="DctQ"/>
    <property type="match status" value="1"/>
</dbReference>
<evidence type="ECO:0000256" key="2">
    <source>
        <dbReference type="ARBA" id="ARBA00022448"/>
    </source>
</evidence>
<dbReference type="OrthoDB" id="9814265at2"/>
<feature type="transmembrane region" description="Helical" evidence="9">
    <location>
        <begin position="81"/>
        <end position="103"/>
    </location>
</feature>
<evidence type="ECO:0000256" key="7">
    <source>
        <dbReference type="ARBA" id="ARBA00023136"/>
    </source>
</evidence>
<evidence type="ECO:0000256" key="5">
    <source>
        <dbReference type="ARBA" id="ARBA00022692"/>
    </source>
</evidence>
<comment type="subcellular location">
    <subcellularLocation>
        <location evidence="1">Cell inner membrane</location>
        <topology evidence="1">Multi-pass membrane protein</topology>
    </subcellularLocation>
</comment>
<organism evidence="11 12">
    <name type="scientific">Salinicoccus hispanicus</name>
    <dbReference type="NCBI Taxonomy" id="157225"/>
    <lineage>
        <taxon>Bacteria</taxon>
        <taxon>Bacillati</taxon>
        <taxon>Bacillota</taxon>
        <taxon>Bacilli</taxon>
        <taxon>Bacillales</taxon>
        <taxon>Staphylococcaceae</taxon>
        <taxon>Salinicoccus</taxon>
    </lineage>
</organism>
<dbReference type="InterPro" id="IPR007387">
    <property type="entry name" value="TRAP_DctQ"/>
</dbReference>
<dbReference type="GO" id="GO:0015740">
    <property type="term" value="P:C4-dicarboxylate transport"/>
    <property type="evidence" value="ECO:0007669"/>
    <property type="project" value="TreeGrafter"/>
</dbReference>
<dbReference type="InterPro" id="IPR055348">
    <property type="entry name" value="DctQ"/>
</dbReference>
<evidence type="ECO:0000259" key="10">
    <source>
        <dbReference type="Pfam" id="PF04290"/>
    </source>
</evidence>
<name>A0A6N8U0L1_9STAP</name>
<feature type="transmembrane region" description="Helical" evidence="9">
    <location>
        <begin position="123"/>
        <end position="144"/>
    </location>
</feature>
<comment type="caution">
    <text evidence="11">The sequence shown here is derived from an EMBL/GenBank/DDBJ whole genome shotgun (WGS) entry which is preliminary data.</text>
</comment>